<accession>A0ABP9Y9S0</accession>
<evidence type="ECO:0000256" key="5">
    <source>
        <dbReference type="SAM" id="MobiDB-lite"/>
    </source>
</evidence>
<feature type="transmembrane region" description="Helical" evidence="6">
    <location>
        <begin position="85"/>
        <end position="106"/>
    </location>
</feature>
<reference evidence="7 8" key="1">
    <citation type="submission" date="2024-04" db="EMBL/GenBank/DDBJ databases">
        <title>genome sequences of Mucor flavus KT1a and Helicostylum pulchrum KT1b strains isolation_sourced from the surface of a dry-aged beef.</title>
        <authorList>
            <person name="Toyotome T."/>
            <person name="Hosono M."/>
            <person name="Torimaru M."/>
            <person name="Fukuda K."/>
            <person name="Mikami N."/>
        </authorList>
    </citation>
    <scope>NUCLEOTIDE SEQUENCE [LARGE SCALE GENOMIC DNA]</scope>
    <source>
        <strain evidence="7 8">KT1b</strain>
    </source>
</reference>
<dbReference type="Proteomes" id="UP001476247">
    <property type="component" value="Unassembled WGS sequence"/>
</dbReference>
<comment type="subcellular location">
    <subcellularLocation>
        <location evidence="1">Membrane</location>
        <topology evidence="1">Multi-pass membrane protein</topology>
    </subcellularLocation>
</comment>
<evidence type="ECO:0000256" key="4">
    <source>
        <dbReference type="ARBA" id="ARBA00023136"/>
    </source>
</evidence>
<evidence type="ECO:0000256" key="2">
    <source>
        <dbReference type="ARBA" id="ARBA00022692"/>
    </source>
</evidence>
<comment type="caution">
    <text evidence="7">The sequence shown here is derived from an EMBL/GenBank/DDBJ whole genome shotgun (WGS) entry which is preliminary data.</text>
</comment>
<feature type="transmembrane region" description="Helical" evidence="6">
    <location>
        <begin position="127"/>
        <end position="146"/>
    </location>
</feature>
<keyword evidence="2 6" id="KW-0812">Transmembrane</keyword>
<evidence type="ECO:0000256" key="3">
    <source>
        <dbReference type="ARBA" id="ARBA00022989"/>
    </source>
</evidence>
<dbReference type="PANTHER" id="PTHR31465:SF1">
    <property type="entry name" value="PROTEIN RTA1-RELATED"/>
    <property type="match status" value="1"/>
</dbReference>
<dbReference type="EMBL" id="BAABUJ010000027">
    <property type="protein sequence ID" value="GAA5803360.1"/>
    <property type="molecule type" value="Genomic_DNA"/>
</dbReference>
<protein>
    <recommendedName>
        <fullName evidence="9">RTA1-domain-containing protein</fullName>
    </recommendedName>
</protein>
<feature type="transmembrane region" description="Helical" evidence="6">
    <location>
        <begin position="158"/>
        <end position="184"/>
    </location>
</feature>
<name>A0ABP9Y9S0_9FUNG</name>
<evidence type="ECO:0000313" key="8">
    <source>
        <dbReference type="Proteomes" id="UP001476247"/>
    </source>
</evidence>
<feature type="transmembrane region" description="Helical" evidence="6">
    <location>
        <begin position="241"/>
        <end position="265"/>
    </location>
</feature>
<feature type="transmembrane region" description="Helical" evidence="6">
    <location>
        <begin position="55"/>
        <end position="73"/>
    </location>
</feature>
<keyword evidence="8" id="KW-1185">Reference proteome</keyword>
<evidence type="ECO:0000256" key="6">
    <source>
        <dbReference type="SAM" id="Phobius"/>
    </source>
</evidence>
<feature type="transmembrane region" description="Helical" evidence="6">
    <location>
        <begin position="204"/>
        <end position="221"/>
    </location>
</feature>
<evidence type="ECO:0000256" key="1">
    <source>
        <dbReference type="ARBA" id="ARBA00004141"/>
    </source>
</evidence>
<gene>
    <name evidence="7" type="ORF">HPULCUR_008839</name>
</gene>
<keyword evidence="3 6" id="KW-1133">Transmembrane helix</keyword>
<evidence type="ECO:0008006" key="9">
    <source>
        <dbReference type="Google" id="ProtNLM"/>
    </source>
</evidence>
<dbReference type="InterPro" id="IPR007568">
    <property type="entry name" value="RTA1"/>
</dbReference>
<sequence>MGAREDFMNSNGMDKTMLFFHYRPNKPLAYVGLVVYALFTLFLAARVYRSKSPKFLYILAFTALMETIGYAVRIACADFTDMGRYIGMTLFLLLAPNALALVNYKAVGEIIRLSNVQTDKFYLRTKFVTWFFFSSDIFSFVLQGAGGGMQSTISLNDVGIAITLVGLSLQLFFFASFTCITIYIHRSPQYNYYVEGRPDAKKNLIWCLYVTIFLLYLRSIYRVAEYATGYGGPIAILEWAFYVFDTLLIAISFLVYSVFFIGNYLPKTDAELIDSEGTQVPSSESSISQTEKGTAYITETN</sequence>
<proteinExistence type="predicted"/>
<evidence type="ECO:0000313" key="7">
    <source>
        <dbReference type="EMBL" id="GAA5803360.1"/>
    </source>
</evidence>
<feature type="region of interest" description="Disordered" evidence="5">
    <location>
        <begin position="278"/>
        <end position="301"/>
    </location>
</feature>
<dbReference type="Pfam" id="PF04479">
    <property type="entry name" value="RTA1"/>
    <property type="match status" value="1"/>
</dbReference>
<dbReference type="PANTHER" id="PTHR31465">
    <property type="entry name" value="PROTEIN RTA1-RELATED"/>
    <property type="match status" value="1"/>
</dbReference>
<keyword evidence="4 6" id="KW-0472">Membrane</keyword>
<organism evidence="7 8">
    <name type="scientific">Helicostylum pulchrum</name>
    <dbReference type="NCBI Taxonomy" id="562976"/>
    <lineage>
        <taxon>Eukaryota</taxon>
        <taxon>Fungi</taxon>
        <taxon>Fungi incertae sedis</taxon>
        <taxon>Mucoromycota</taxon>
        <taxon>Mucoromycotina</taxon>
        <taxon>Mucoromycetes</taxon>
        <taxon>Mucorales</taxon>
        <taxon>Mucorineae</taxon>
        <taxon>Mucoraceae</taxon>
        <taxon>Helicostylum</taxon>
    </lineage>
</organism>
<feature type="transmembrane region" description="Helical" evidence="6">
    <location>
        <begin position="28"/>
        <end position="48"/>
    </location>
</feature>